<evidence type="ECO:0000313" key="11">
    <source>
        <dbReference type="EMBL" id="SFM06126.1"/>
    </source>
</evidence>
<organism evidence="11 12">
    <name type="scientific">Pelosinus propionicus DSM 13327</name>
    <dbReference type="NCBI Taxonomy" id="1123291"/>
    <lineage>
        <taxon>Bacteria</taxon>
        <taxon>Bacillati</taxon>
        <taxon>Bacillota</taxon>
        <taxon>Negativicutes</taxon>
        <taxon>Selenomonadales</taxon>
        <taxon>Sporomusaceae</taxon>
        <taxon>Pelosinus</taxon>
    </lineage>
</organism>
<evidence type="ECO:0000256" key="4">
    <source>
        <dbReference type="ARBA" id="ARBA00022448"/>
    </source>
</evidence>
<dbReference type="OrthoDB" id="9800416at2"/>
<dbReference type="PANTHER" id="PTHR23502:SF132">
    <property type="entry name" value="POLYAMINE TRANSPORTER 2-RELATED"/>
    <property type="match status" value="1"/>
</dbReference>
<dbReference type="RefSeq" id="WP_090940272.1">
    <property type="nucleotide sequence ID" value="NZ_FOTS01000037.1"/>
</dbReference>
<feature type="transmembrane region" description="Helical" evidence="9">
    <location>
        <begin position="265"/>
        <end position="286"/>
    </location>
</feature>
<protein>
    <recommendedName>
        <fullName evidence="9">Bcr/CflA family efflux transporter</fullName>
    </recommendedName>
</protein>
<evidence type="ECO:0000256" key="7">
    <source>
        <dbReference type="ARBA" id="ARBA00022989"/>
    </source>
</evidence>
<accession>A0A1I4MSU6</accession>
<dbReference type="InterPro" id="IPR020846">
    <property type="entry name" value="MFS_dom"/>
</dbReference>
<feature type="transmembrane region" description="Helical" evidence="9">
    <location>
        <begin position="177"/>
        <end position="197"/>
    </location>
</feature>
<dbReference type="STRING" id="1123291.SAMN04490355_103713"/>
<dbReference type="InterPro" id="IPR004812">
    <property type="entry name" value="Efflux_drug-R_Bcr/CmlA"/>
</dbReference>
<keyword evidence="6 9" id="KW-0812">Transmembrane</keyword>
<feature type="transmembrane region" description="Helical" evidence="9">
    <location>
        <begin position="118"/>
        <end position="135"/>
    </location>
</feature>
<sequence length="406" mass="42769">MNCNSQDQESVIKDKGKSSVLWIAFLLGALASFGPLSIDMYLPALPNLVIELNSSTSLAQLSLTACLLGIALGQLFVGPLSDVLGRRRPLLVGLCIYVVSSLLCMFATTIWMFIAMRFIQGLAGSAGIVISRAIVRDLYSGSEMTRFFSLLMLVNGAAPIMAPILGGQVLQVASWRGIFLVLFAVGVVMLLAILFGLKETLPLSRRSKGGLKNTVLTFRELIKNRTFMGYALGQGFVMAGMFAYISGSPFILQNIFGVSPQMFSLLFGINSIGIIIAGQITGRLAGRIPEKKLLVTGLSLSFIGGILLLIMIVIGGGLYSVLLPLFVVVSSVGIVGTSSFSLAMQDQAKAAGSAAALIGVLSFIFGGLMAPIVGIGGSYTALPMGITIAITEGAAVLSYFLLVRST</sequence>
<dbReference type="NCBIfam" id="TIGR00710">
    <property type="entry name" value="efflux_Bcr_CflA"/>
    <property type="match status" value="1"/>
</dbReference>
<feature type="transmembrane region" description="Helical" evidence="9">
    <location>
        <begin position="381"/>
        <end position="402"/>
    </location>
</feature>
<dbReference type="EMBL" id="FOTS01000037">
    <property type="protein sequence ID" value="SFM06126.1"/>
    <property type="molecule type" value="Genomic_DNA"/>
</dbReference>
<evidence type="ECO:0000256" key="1">
    <source>
        <dbReference type="ARBA" id="ARBA00004651"/>
    </source>
</evidence>
<dbReference type="PRINTS" id="PR01035">
    <property type="entry name" value="TCRTETA"/>
</dbReference>
<keyword evidence="7 9" id="KW-1133">Transmembrane helix</keyword>
<feature type="transmembrane region" description="Helical" evidence="9">
    <location>
        <begin position="20"/>
        <end position="38"/>
    </location>
</feature>
<feature type="transmembrane region" description="Helical" evidence="9">
    <location>
        <begin position="321"/>
        <end position="342"/>
    </location>
</feature>
<feature type="transmembrane region" description="Helical" evidence="9">
    <location>
        <begin position="293"/>
        <end position="315"/>
    </location>
</feature>
<dbReference type="PROSITE" id="PS00216">
    <property type="entry name" value="SUGAR_TRANSPORT_1"/>
    <property type="match status" value="1"/>
</dbReference>
<dbReference type="Proteomes" id="UP000199520">
    <property type="component" value="Unassembled WGS sequence"/>
</dbReference>
<feature type="transmembrane region" description="Helical" evidence="9">
    <location>
        <begin position="227"/>
        <end position="245"/>
    </location>
</feature>
<name>A0A1I4MSU6_9FIRM</name>
<feature type="transmembrane region" description="Helical" evidence="9">
    <location>
        <begin position="58"/>
        <end position="78"/>
    </location>
</feature>
<dbReference type="AlphaFoldDB" id="A0A1I4MSU6"/>
<evidence type="ECO:0000256" key="3">
    <source>
        <dbReference type="ARBA" id="ARBA00007520"/>
    </source>
</evidence>
<evidence type="ECO:0000256" key="2">
    <source>
        <dbReference type="ARBA" id="ARBA00006236"/>
    </source>
</evidence>
<comment type="subcellular location">
    <subcellularLocation>
        <location evidence="1 9">Cell membrane</location>
        <topology evidence="1 9">Multi-pass membrane protein</topology>
    </subcellularLocation>
</comment>
<keyword evidence="8 9" id="KW-0472">Membrane</keyword>
<feature type="transmembrane region" description="Helical" evidence="9">
    <location>
        <begin position="354"/>
        <end position="375"/>
    </location>
</feature>
<feature type="domain" description="Major facilitator superfamily (MFS) profile" evidence="10">
    <location>
        <begin position="20"/>
        <end position="406"/>
    </location>
</feature>
<dbReference type="GO" id="GO:0005886">
    <property type="term" value="C:plasma membrane"/>
    <property type="evidence" value="ECO:0007669"/>
    <property type="project" value="UniProtKB-SubCell"/>
</dbReference>
<evidence type="ECO:0000259" key="10">
    <source>
        <dbReference type="PROSITE" id="PS50850"/>
    </source>
</evidence>
<dbReference type="CDD" id="cd17320">
    <property type="entry name" value="MFS_MdfA_MDR_like"/>
    <property type="match status" value="1"/>
</dbReference>
<dbReference type="Gene3D" id="1.20.1720.10">
    <property type="entry name" value="Multidrug resistance protein D"/>
    <property type="match status" value="1"/>
</dbReference>
<gene>
    <name evidence="11" type="ORF">SAMN04490355_103713</name>
</gene>
<keyword evidence="5 9" id="KW-1003">Cell membrane</keyword>
<dbReference type="InterPro" id="IPR005829">
    <property type="entry name" value="Sugar_transporter_CS"/>
</dbReference>
<comment type="similarity">
    <text evidence="2 9">Belongs to the major facilitator superfamily. Bcr/CmlA family.</text>
</comment>
<dbReference type="SUPFAM" id="SSF103473">
    <property type="entry name" value="MFS general substrate transporter"/>
    <property type="match status" value="1"/>
</dbReference>
<evidence type="ECO:0000256" key="8">
    <source>
        <dbReference type="ARBA" id="ARBA00023136"/>
    </source>
</evidence>
<feature type="transmembrane region" description="Helical" evidence="9">
    <location>
        <begin position="90"/>
        <end position="112"/>
    </location>
</feature>
<dbReference type="PROSITE" id="PS50850">
    <property type="entry name" value="MFS"/>
    <property type="match status" value="1"/>
</dbReference>
<evidence type="ECO:0000256" key="9">
    <source>
        <dbReference type="RuleBase" id="RU365088"/>
    </source>
</evidence>
<keyword evidence="12" id="KW-1185">Reference proteome</keyword>
<dbReference type="Pfam" id="PF07690">
    <property type="entry name" value="MFS_1"/>
    <property type="match status" value="1"/>
</dbReference>
<keyword evidence="4 9" id="KW-0813">Transport</keyword>
<dbReference type="GO" id="GO:0042910">
    <property type="term" value="F:xenobiotic transmembrane transporter activity"/>
    <property type="evidence" value="ECO:0007669"/>
    <property type="project" value="InterPro"/>
</dbReference>
<proteinExistence type="inferred from homology"/>
<evidence type="ECO:0000256" key="6">
    <source>
        <dbReference type="ARBA" id="ARBA00022692"/>
    </source>
</evidence>
<dbReference type="GO" id="GO:1990961">
    <property type="term" value="P:xenobiotic detoxification by transmembrane export across the plasma membrane"/>
    <property type="evidence" value="ECO:0007669"/>
    <property type="project" value="InterPro"/>
</dbReference>
<dbReference type="InterPro" id="IPR011701">
    <property type="entry name" value="MFS"/>
</dbReference>
<evidence type="ECO:0000256" key="5">
    <source>
        <dbReference type="ARBA" id="ARBA00022475"/>
    </source>
</evidence>
<feature type="transmembrane region" description="Helical" evidence="9">
    <location>
        <begin position="147"/>
        <end position="165"/>
    </location>
</feature>
<dbReference type="FunFam" id="1.20.1720.10:FF:000005">
    <property type="entry name" value="Bcr/CflA family efflux transporter"/>
    <property type="match status" value="1"/>
</dbReference>
<dbReference type="InterPro" id="IPR036259">
    <property type="entry name" value="MFS_trans_sf"/>
</dbReference>
<dbReference type="InterPro" id="IPR001958">
    <property type="entry name" value="Tet-R_TetA/multi-R_MdtG-like"/>
</dbReference>
<comment type="similarity">
    <text evidence="3">Belongs to the major facilitator superfamily. TCR/Tet family.</text>
</comment>
<reference evidence="12" key="1">
    <citation type="submission" date="2016-10" db="EMBL/GenBank/DDBJ databases">
        <authorList>
            <person name="Varghese N."/>
            <person name="Submissions S."/>
        </authorList>
    </citation>
    <scope>NUCLEOTIDE SEQUENCE [LARGE SCALE GENOMIC DNA]</scope>
    <source>
        <strain evidence="12">DSM 13327</strain>
    </source>
</reference>
<evidence type="ECO:0000313" key="12">
    <source>
        <dbReference type="Proteomes" id="UP000199520"/>
    </source>
</evidence>
<dbReference type="PANTHER" id="PTHR23502">
    <property type="entry name" value="MAJOR FACILITATOR SUPERFAMILY"/>
    <property type="match status" value="1"/>
</dbReference>